<sequence length="150" mass="16289">MRNVDPIEHAGATAPRRTSRAWGRFALHYVEMVVAMFVGMLVLGGALRVTLNVAGVDYSMERAPVLMLVEMGCTMAIGMGVWMRVRGHGWASTVEMSLAMLVPAVAAAALVAVDVVDAGVAMVAEHVAMFPLMLLVMLRRRDEYLGHRHA</sequence>
<evidence type="ECO:0000256" key="1">
    <source>
        <dbReference type="SAM" id="Phobius"/>
    </source>
</evidence>
<keyword evidence="3" id="KW-1185">Reference proteome</keyword>
<keyword evidence="1" id="KW-0472">Membrane</keyword>
<evidence type="ECO:0008006" key="4">
    <source>
        <dbReference type="Google" id="ProtNLM"/>
    </source>
</evidence>
<evidence type="ECO:0000313" key="3">
    <source>
        <dbReference type="Proteomes" id="UP000612585"/>
    </source>
</evidence>
<name>A0A8J3Z3D4_9ACTN</name>
<dbReference type="Proteomes" id="UP000612585">
    <property type="component" value="Unassembled WGS sequence"/>
</dbReference>
<feature type="transmembrane region" description="Helical" evidence="1">
    <location>
        <begin position="26"/>
        <end position="51"/>
    </location>
</feature>
<gene>
    <name evidence="2" type="ORF">Vau01_042620</name>
</gene>
<feature type="transmembrane region" description="Helical" evidence="1">
    <location>
        <begin position="119"/>
        <end position="138"/>
    </location>
</feature>
<accession>A0A8J3Z3D4</accession>
<evidence type="ECO:0000313" key="2">
    <source>
        <dbReference type="EMBL" id="GIJ56746.1"/>
    </source>
</evidence>
<reference evidence="2" key="1">
    <citation type="submission" date="2021-01" db="EMBL/GenBank/DDBJ databases">
        <title>Whole genome shotgun sequence of Virgisporangium aurantiacum NBRC 16421.</title>
        <authorList>
            <person name="Komaki H."/>
            <person name="Tamura T."/>
        </authorList>
    </citation>
    <scope>NUCLEOTIDE SEQUENCE</scope>
    <source>
        <strain evidence="2">NBRC 16421</strain>
    </source>
</reference>
<proteinExistence type="predicted"/>
<keyword evidence="1" id="KW-0812">Transmembrane</keyword>
<dbReference type="AlphaFoldDB" id="A0A8J3Z3D4"/>
<protein>
    <recommendedName>
        <fullName evidence="4">Flagellar biosynthetic protein FliP</fullName>
    </recommendedName>
</protein>
<comment type="caution">
    <text evidence="2">The sequence shown here is derived from an EMBL/GenBank/DDBJ whole genome shotgun (WGS) entry which is preliminary data.</text>
</comment>
<dbReference type="RefSeq" id="WP_203995590.1">
    <property type="nucleotide sequence ID" value="NZ_BOPG01000026.1"/>
</dbReference>
<keyword evidence="1" id="KW-1133">Transmembrane helix</keyword>
<feature type="transmembrane region" description="Helical" evidence="1">
    <location>
        <begin position="63"/>
        <end position="82"/>
    </location>
</feature>
<dbReference type="EMBL" id="BOPG01000026">
    <property type="protein sequence ID" value="GIJ56746.1"/>
    <property type="molecule type" value="Genomic_DNA"/>
</dbReference>
<organism evidence="2 3">
    <name type="scientific">Virgisporangium aurantiacum</name>
    <dbReference type="NCBI Taxonomy" id="175570"/>
    <lineage>
        <taxon>Bacteria</taxon>
        <taxon>Bacillati</taxon>
        <taxon>Actinomycetota</taxon>
        <taxon>Actinomycetes</taxon>
        <taxon>Micromonosporales</taxon>
        <taxon>Micromonosporaceae</taxon>
        <taxon>Virgisporangium</taxon>
    </lineage>
</organism>
<feature type="transmembrane region" description="Helical" evidence="1">
    <location>
        <begin position="94"/>
        <end position="113"/>
    </location>
</feature>